<reference evidence="2 3" key="1">
    <citation type="submission" date="2024-09" db="EMBL/GenBank/DDBJ databases">
        <authorList>
            <person name="Sun Q."/>
            <person name="Mori K."/>
        </authorList>
    </citation>
    <scope>NUCLEOTIDE SEQUENCE [LARGE SCALE GENOMIC DNA]</scope>
    <source>
        <strain evidence="2 3">TISTR 2452</strain>
    </source>
</reference>
<keyword evidence="1" id="KW-0812">Transmembrane</keyword>
<proteinExistence type="predicted"/>
<feature type="transmembrane region" description="Helical" evidence="1">
    <location>
        <begin position="7"/>
        <end position="27"/>
    </location>
</feature>
<gene>
    <name evidence="2" type="ORF">ACFFSY_20265</name>
</gene>
<organism evidence="2 3">
    <name type="scientific">Paenibacillus aurantiacus</name>
    <dbReference type="NCBI Taxonomy" id="1936118"/>
    <lineage>
        <taxon>Bacteria</taxon>
        <taxon>Bacillati</taxon>
        <taxon>Bacillota</taxon>
        <taxon>Bacilli</taxon>
        <taxon>Bacillales</taxon>
        <taxon>Paenibacillaceae</taxon>
        <taxon>Paenibacillus</taxon>
    </lineage>
</organism>
<evidence type="ECO:0000313" key="2">
    <source>
        <dbReference type="EMBL" id="MFB9328271.1"/>
    </source>
</evidence>
<keyword evidence="1" id="KW-0472">Membrane</keyword>
<accession>A0ABV5KUM2</accession>
<keyword evidence="1" id="KW-1133">Transmembrane helix</keyword>
<protein>
    <submittedName>
        <fullName evidence="2">Uncharacterized protein</fullName>
    </submittedName>
</protein>
<comment type="caution">
    <text evidence="2">The sequence shown here is derived from an EMBL/GenBank/DDBJ whole genome shotgun (WGS) entry which is preliminary data.</text>
</comment>
<dbReference type="RefSeq" id="WP_377497411.1">
    <property type="nucleotide sequence ID" value="NZ_JBHMDO010000033.1"/>
</dbReference>
<dbReference type="Proteomes" id="UP001589747">
    <property type="component" value="Unassembled WGS sequence"/>
</dbReference>
<sequence>MELRKGIVLKIVCFFGIVVCSGELFFYTATNGIPWEKARYEKKVDDYLKTKYPTIEFTLRGVSYSKIDSNFYSSWAADSGVLINVAPTYENGFQDNYLATSKGFDVSNEINSFVQKNFNEYSTAELLIEAREDLLNKYGDDVLYSDMGKEIHSLSKIHIRLHADFSESEEEVSKYLKIIHWIKVKKYEATTVLFFKSQPQIIIHYDDLAKLETWEDLKKFY</sequence>
<keyword evidence="3" id="KW-1185">Reference proteome</keyword>
<name>A0ABV5KUM2_9BACL</name>
<evidence type="ECO:0000313" key="3">
    <source>
        <dbReference type="Proteomes" id="UP001589747"/>
    </source>
</evidence>
<dbReference type="EMBL" id="JBHMDO010000033">
    <property type="protein sequence ID" value="MFB9328271.1"/>
    <property type="molecule type" value="Genomic_DNA"/>
</dbReference>
<evidence type="ECO:0000256" key="1">
    <source>
        <dbReference type="SAM" id="Phobius"/>
    </source>
</evidence>